<dbReference type="Proteomes" id="UP000184774">
    <property type="component" value="Unassembled WGS sequence"/>
</dbReference>
<dbReference type="Gene3D" id="1.10.287.1120">
    <property type="entry name" value="Bipartite methylase S protein"/>
    <property type="match status" value="1"/>
</dbReference>
<dbReference type="OrthoDB" id="398435at2"/>
<evidence type="ECO:0000259" key="4">
    <source>
        <dbReference type="Pfam" id="PF01420"/>
    </source>
</evidence>
<comment type="similarity">
    <text evidence="1">Belongs to the type-I restriction system S methylase family.</text>
</comment>
<dbReference type="SUPFAM" id="SSF116734">
    <property type="entry name" value="DNA methylase specificity domain"/>
    <property type="match status" value="2"/>
</dbReference>
<keyword evidence="2" id="KW-0680">Restriction system</keyword>
<evidence type="ECO:0000313" key="6">
    <source>
        <dbReference type="Proteomes" id="UP000184774"/>
    </source>
</evidence>
<evidence type="ECO:0000256" key="1">
    <source>
        <dbReference type="ARBA" id="ARBA00010923"/>
    </source>
</evidence>
<dbReference type="Pfam" id="PF01420">
    <property type="entry name" value="Methylase_S"/>
    <property type="match status" value="2"/>
</dbReference>
<dbReference type="InterPro" id="IPR052021">
    <property type="entry name" value="Type-I_RS_S_subunit"/>
</dbReference>
<dbReference type="InterPro" id="IPR000055">
    <property type="entry name" value="Restrct_endonuc_typeI_TRD"/>
</dbReference>
<protein>
    <submittedName>
        <fullName evidence="5">EcoKI restriction-modification system protein HsdS</fullName>
    </submittedName>
</protein>
<accession>A0A1N6M8H8</accession>
<dbReference type="PANTHER" id="PTHR30408">
    <property type="entry name" value="TYPE-1 RESTRICTION ENZYME ECOKI SPECIFICITY PROTEIN"/>
    <property type="match status" value="1"/>
</dbReference>
<dbReference type="PANTHER" id="PTHR30408:SF12">
    <property type="entry name" value="TYPE I RESTRICTION ENZYME MJAVIII SPECIFICITY SUBUNIT"/>
    <property type="match status" value="1"/>
</dbReference>
<proteinExistence type="inferred from homology"/>
<feature type="domain" description="Type I restriction modification DNA specificity" evidence="4">
    <location>
        <begin position="329"/>
        <end position="400"/>
    </location>
</feature>
<gene>
    <name evidence="5" type="ORF">VSP9026_03510</name>
</gene>
<keyword evidence="3" id="KW-0238">DNA-binding</keyword>
<evidence type="ECO:0000313" key="5">
    <source>
        <dbReference type="EMBL" id="SIO95758.1"/>
    </source>
</evidence>
<dbReference type="RefSeq" id="WP_074374238.1">
    <property type="nucleotide sequence ID" value="NZ_AP024907.1"/>
</dbReference>
<dbReference type="GO" id="GO:0003677">
    <property type="term" value="F:DNA binding"/>
    <property type="evidence" value="ECO:0007669"/>
    <property type="project" value="UniProtKB-KW"/>
</dbReference>
<evidence type="ECO:0000256" key="2">
    <source>
        <dbReference type="ARBA" id="ARBA00022747"/>
    </source>
</evidence>
<dbReference type="GO" id="GO:0009307">
    <property type="term" value="P:DNA restriction-modification system"/>
    <property type="evidence" value="ECO:0007669"/>
    <property type="project" value="UniProtKB-KW"/>
</dbReference>
<name>A0A1N6M8H8_9VIBR</name>
<evidence type="ECO:0000256" key="3">
    <source>
        <dbReference type="ARBA" id="ARBA00023125"/>
    </source>
</evidence>
<organism evidence="5 6">
    <name type="scientific">Vibrio spartinae</name>
    <dbReference type="NCBI Taxonomy" id="1918945"/>
    <lineage>
        <taxon>Bacteria</taxon>
        <taxon>Pseudomonadati</taxon>
        <taxon>Pseudomonadota</taxon>
        <taxon>Gammaproteobacteria</taxon>
        <taxon>Vibrionales</taxon>
        <taxon>Vibrionaceae</taxon>
        <taxon>Vibrio</taxon>
    </lineage>
</organism>
<dbReference type="AlphaFoldDB" id="A0A1N6M8H8"/>
<dbReference type="CDD" id="cd17256">
    <property type="entry name" value="RMtype1_S_EcoJA65PI-TRD1-CR1_like"/>
    <property type="match status" value="1"/>
</dbReference>
<dbReference type="EMBL" id="FSSB01000021">
    <property type="protein sequence ID" value="SIO95758.1"/>
    <property type="molecule type" value="Genomic_DNA"/>
</dbReference>
<reference evidence="5 6" key="1">
    <citation type="submission" date="2016-12" db="EMBL/GenBank/DDBJ databases">
        <authorList>
            <person name="Song W.-J."/>
            <person name="Kurnit D.M."/>
        </authorList>
    </citation>
    <scope>NUCLEOTIDE SEQUENCE [LARGE SCALE GENOMIC DNA]</scope>
    <source>
        <strain evidence="5 6">CECT 9026</strain>
    </source>
</reference>
<dbReference type="InterPro" id="IPR044946">
    <property type="entry name" value="Restrct_endonuc_typeI_TRD_sf"/>
</dbReference>
<dbReference type="Gene3D" id="3.90.220.20">
    <property type="entry name" value="DNA methylase specificity domains"/>
    <property type="match status" value="2"/>
</dbReference>
<feature type="domain" description="Type I restriction modification DNA specificity" evidence="4">
    <location>
        <begin position="19"/>
        <end position="199"/>
    </location>
</feature>
<sequence>MSQSKQSVPELRFPGFIQNWKEFSIRKITTKVGSGVTPKGGAAVYKQCGVALIRSQNVNNNRLDLSDVVYISEQEHESMKGSKVYGGDILLNITGASIGRSCVVPIENEEANINQHVCIIRLKERFSAEYLQAYLASWRGQKLIFQNQSGSGREGLNFESIKSFQIYFPDNPKEQQKIATFLSAIDQKITKLRQKRELLENYKTGVMQQIFSQQIRFKKDDGSDFPDWEEKRLKEIASPIKRVAQLREYPVLTISAGKGFLEQEERFSQVIAGSSLEKYTLIQKDEFAYNRGASKRYPYGCIYKMEDYEEALIPFVYRAFVLDEGVTDFYSQYFSFGSLNWQLRKMISSSARMDGLLNIGAQEFFNVRVPVPSLEEQQKIASFLQSIDQKITRLTTQIEQVQTFKQGLLQKMFV</sequence>